<accession>A0A2W2F3M3</accession>
<dbReference type="GO" id="GO:0003700">
    <property type="term" value="F:DNA-binding transcription factor activity"/>
    <property type="evidence" value="ECO:0007669"/>
    <property type="project" value="TreeGrafter"/>
</dbReference>
<evidence type="ECO:0000256" key="4">
    <source>
        <dbReference type="PROSITE-ProRule" id="PRU00335"/>
    </source>
</evidence>
<proteinExistence type="predicted"/>
<dbReference type="GO" id="GO:0000976">
    <property type="term" value="F:transcription cis-regulatory region binding"/>
    <property type="evidence" value="ECO:0007669"/>
    <property type="project" value="TreeGrafter"/>
</dbReference>
<dbReference type="EMBL" id="POUD01000036">
    <property type="protein sequence ID" value="PZG19608.1"/>
    <property type="molecule type" value="Genomic_DNA"/>
</dbReference>
<evidence type="ECO:0000256" key="1">
    <source>
        <dbReference type="ARBA" id="ARBA00023015"/>
    </source>
</evidence>
<dbReference type="InterPro" id="IPR050109">
    <property type="entry name" value="HTH-type_TetR-like_transc_reg"/>
</dbReference>
<evidence type="ECO:0000313" key="7">
    <source>
        <dbReference type="Proteomes" id="UP000249304"/>
    </source>
</evidence>
<feature type="domain" description="HTH tetR-type" evidence="5">
    <location>
        <begin position="14"/>
        <end position="75"/>
    </location>
</feature>
<dbReference type="Pfam" id="PF13305">
    <property type="entry name" value="TetR_C_33"/>
    <property type="match status" value="1"/>
</dbReference>
<evidence type="ECO:0000259" key="5">
    <source>
        <dbReference type="PROSITE" id="PS50977"/>
    </source>
</evidence>
<gene>
    <name evidence="6" type="ORF">C1J01_11560</name>
</gene>
<dbReference type="InterPro" id="IPR025996">
    <property type="entry name" value="MT1864/Rv1816-like_C"/>
</dbReference>
<sequence>MTMRRVRARRGEGAQLREELLSAAEELLAEAGTEEALTLRAVAARAGVSTPAVYLHFADKEALVEAVCMRVWGELGRLFRDNLGGDPWPAMGRCARAYIRFALDHPVQYRVLMMRPSASPGVPPAAAEAFGHMVDAVSACMETGVVEGDPAEVALGLWSALHGCASLMIAQPSFPWPDREALIDRVVRVAGFGTALYSRLPRDLPPSEELAARFDALGAELAAGEGQSSP</sequence>
<dbReference type="InterPro" id="IPR009057">
    <property type="entry name" value="Homeodomain-like_sf"/>
</dbReference>
<dbReference type="SUPFAM" id="SSF48498">
    <property type="entry name" value="Tetracyclin repressor-like, C-terminal domain"/>
    <property type="match status" value="1"/>
</dbReference>
<dbReference type="Pfam" id="PF00440">
    <property type="entry name" value="TetR_N"/>
    <property type="match status" value="1"/>
</dbReference>
<dbReference type="InterPro" id="IPR001647">
    <property type="entry name" value="HTH_TetR"/>
</dbReference>
<dbReference type="PANTHER" id="PTHR30055">
    <property type="entry name" value="HTH-TYPE TRANSCRIPTIONAL REGULATOR RUTR"/>
    <property type="match status" value="1"/>
</dbReference>
<keyword evidence="2 4" id="KW-0238">DNA-binding</keyword>
<keyword evidence="1" id="KW-0805">Transcription regulation</keyword>
<dbReference type="SUPFAM" id="SSF46689">
    <property type="entry name" value="Homeodomain-like"/>
    <property type="match status" value="1"/>
</dbReference>
<evidence type="ECO:0000256" key="2">
    <source>
        <dbReference type="ARBA" id="ARBA00023125"/>
    </source>
</evidence>
<name>A0A2W2F3M3_9ACTN</name>
<protein>
    <submittedName>
        <fullName evidence="6">TetR/AcrR family transcriptional regulator</fullName>
    </submittedName>
</protein>
<comment type="caution">
    <text evidence="6">The sequence shown here is derived from an EMBL/GenBank/DDBJ whole genome shotgun (WGS) entry which is preliminary data.</text>
</comment>
<dbReference type="Proteomes" id="UP000249304">
    <property type="component" value="Unassembled WGS sequence"/>
</dbReference>
<evidence type="ECO:0000313" key="6">
    <source>
        <dbReference type="EMBL" id="PZG19608.1"/>
    </source>
</evidence>
<dbReference type="PROSITE" id="PS50977">
    <property type="entry name" value="HTH_TETR_2"/>
    <property type="match status" value="1"/>
</dbReference>
<dbReference type="InterPro" id="IPR036271">
    <property type="entry name" value="Tet_transcr_reg_TetR-rel_C_sf"/>
</dbReference>
<evidence type="ECO:0000256" key="3">
    <source>
        <dbReference type="ARBA" id="ARBA00023163"/>
    </source>
</evidence>
<dbReference type="AlphaFoldDB" id="A0A2W2F3M3"/>
<dbReference type="Gene3D" id="1.10.357.10">
    <property type="entry name" value="Tetracycline Repressor, domain 2"/>
    <property type="match status" value="1"/>
</dbReference>
<organism evidence="6 7">
    <name type="scientific">Nonomuraea aridisoli</name>
    <dbReference type="NCBI Taxonomy" id="2070368"/>
    <lineage>
        <taxon>Bacteria</taxon>
        <taxon>Bacillati</taxon>
        <taxon>Actinomycetota</taxon>
        <taxon>Actinomycetes</taxon>
        <taxon>Streptosporangiales</taxon>
        <taxon>Streptosporangiaceae</taxon>
        <taxon>Nonomuraea</taxon>
    </lineage>
</organism>
<feature type="DNA-binding region" description="H-T-H motif" evidence="4">
    <location>
        <begin position="38"/>
        <end position="57"/>
    </location>
</feature>
<dbReference type="PANTHER" id="PTHR30055:SF234">
    <property type="entry name" value="HTH-TYPE TRANSCRIPTIONAL REGULATOR BETI"/>
    <property type="match status" value="1"/>
</dbReference>
<keyword evidence="7" id="KW-1185">Reference proteome</keyword>
<keyword evidence="3" id="KW-0804">Transcription</keyword>
<reference evidence="6 7" key="1">
    <citation type="submission" date="2018-01" db="EMBL/GenBank/DDBJ databases">
        <title>Draft genome sequence of Nonomuraea sp. KC333.</title>
        <authorList>
            <person name="Sahin N."/>
            <person name="Saygin H."/>
            <person name="Ay H."/>
        </authorList>
    </citation>
    <scope>NUCLEOTIDE SEQUENCE [LARGE SCALE GENOMIC DNA]</scope>
    <source>
        <strain evidence="6 7">KC333</strain>
    </source>
</reference>
<dbReference type="OrthoDB" id="8222629at2"/>